<evidence type="ECO:0000259" key="2">
    <source>
        <dbReference type="Pfam" id="PF02517"/>
    </source>
</evidence>
<dbReference type="InterPro" id="IPR003675">
    <property type="entry name" value="Rce1/LyrA-like_dom"/>
</dbReference>
<keyword evidence="4" id="KW-1185">Reference proteome</keyword>
<keyword evidence="3" id="KW-0378">Hydrolase</keyword>
<accession>A0A347ZT11</accession>
<protein>
    <submittedName>
        <fullName evidence="3">CAAX prenyl protease-like protein</fullName>
    </submittedName>
</protein>
<feature type="transmembrane region" description="Helical" evidence="1">
    <location>
        <begin position="222"/>
        <end position="247"/>
    </location>
</feature>
<comment type="caution">
    <text evidence="3">The sequence shown here is derived from an EMBL/GenBank/DDBJ whole genome shotgun (WGS) entry which is preliminary data.</text>
</comment>
<name>A0A347ZT11_9CHLR</name>
<dbReference type="GO" id="GO:0004175">
    <property type="term" value="F:endopeptidase activity"/>
    <property type="evidence" value="ECO:0007669"/>
    <property type="project" value="UniProtKB-ARBA"/>
</dbReference>
<feature type="transmembrane region" description="Helical" evidence="1">
    <location>
        <begin position="16"/>
        <end position="35"/>
    </location>
</feature>
<feature type="transmembrane region" description="Helical" evidence="1">
    <location>
        <begin position="162"/>
        <end position="182"/>
    </location>
</feature>
<evidence type="ECO:0000256" key="1">
    <source>
        <dbReference type="SAM" id="Phobius"/>
    </source>
</evidence>
<proteinExistence type="predicted"/>
<feature type="transmembrane region" description="Helical" evidence="1">
    <location>
        <begin position="55"/>
        <end position="76"/>
    </location>
</feature>
<keyword evidence="1" id="KW-0472">Membrane</keyword>
<dbReference type="GO" id="GO:0006508">
    <property type="term" value="P:proteolysis"/>
    <property type="evidence" value="ECO:0007669"/>
    <property type="project" value="UniProtKB-KW"/>
</dbReference>
<dbReference type="GO" id="GO:0080120">
    <property type="term" value="P:CAAX-box protein maturation"/>
    <property type="evidence" value="ECO:0007669"/>
    <property type="project" value="UniProtKB-ARBA"/>
</dbReference>
<gene>
    <name evidence="3" type="ORF">DFR64_0855</name>
</gene>
<evidence type="ECO:0000313" key="3">
    <source>
        <dbReference type="EMBL" id="REG10983.1"/>
    </source>
</evidence>
<feature type="domain" description="CAAX prenyl protease 2/Lysostaphin resistance protein A-like" evidence="2">
    <location>
        <begin position="164"/>
        <end position="250"/>
    </location>
</feature>
<reference evidence="3 4" key="1">
    <citation type="submission" date="2018-08" db="EMBL/GenBank/DDBJ databases">
        <title>Genomic Encyclopedia of Type Strains, Phase IV (KMG-IV): sequencing the most valuable type-strain genomes for metagenomic binning, comparative biology and taxonomic classification.</title>
        <authorList>
            <person name="Goeker M."/>
        </authorList>
    </citation>
    <scope>NUCLEOTIDE SEQUENCE [LARGE SCALE GENOMIC DNA]</scope>
    <source>
        <strain evidence="3 4">DSM 23923</strain>
    </source>
</reference>
<feature type="transmembrane region" description="Helical" evidence="1">
    <location>
        <begin position="194"/>
        <end position="216"/>
    </location>
</feature>
<keyword evidence="3" id="KW-0645">Protease</keyword>
<dbReference type="Pfam" id="PF02517">
    <property type="entry name" value="Rce1-like"/>
    <property type="match status" value="1"/>
</dbReference>
<feature type="transmembrane region" description="Helical" evidence="1">
    <location>
        <begin position="97"/>
        <end position="120"/>
    </location>
</feature>
<dbReference type="Proteomes" id="UP000256388">
    <property type="component" value="Unassembled WGS sequence"/>
</dbReference>
<sequence>MEEKNPEKLRVPQMNWVSLAAFILVPLAWWLLLLYVVTPLLMPYMTTAEGEINGYALNLISLSGYLFEFLLAVLILKREGGLFNWHFLKARLSLKLGGWKAWGLFVLLFILAFAATFPLIKLSPKIASLLPPPVWFPASQNPLKEVNSISDAYPGVVFEHNYVFLLLVSFTALMNIFVEDIYYRGVLIPKLNGLFGRLSWVAGGLIFMLKHLYVWWRCLEVLPLAFTGAFFAGPLGSLWFTMLAHFLGNYGMSLPLLIKSVLFG</sequence>
<keyword evidence="1" id="KW-0812">Transmembrane</keyword>
<dbReference type="AlphaFoldDB" id="A0A347ZT11"/>
<keyword evidence="1" id="KW-1133">Transmembrane helix</keyword>
<evidence type="ECO:0000313" key="4">
    <source>
        <dbReference type="Proteomes" id="UP000256388"/>
    </source>
</evidence>
<dbReference type="OrthoDB" id="9777755at2"/>
<dbReference type="EMBL" id="QUMS01000001">
    <property type="protein sequence ID" value="REG10983.1"/>
    <property type="molecule type" value="Genomic_DNA"/>
</dbReference>
<dbReference type="RefSeq" id="WP_116224131.1">
    <property type="nucleotide sequence ID" value="NZ_AP018437.1"/>
</dbReference>
<organism evidence="3 4">
    <name type="scientific">Pelolinea submarina</name>
    <dbReference type="NCBI Taxonomy" id="913107"/>
    <lineage>
        <taxon>Bacteria</taxon>
        <taxon>Bacillati</taxon>
        <taxon>Chloroflexota</taxon>
        <taxon>Anaerolineae</taxon>
        <taxon>Anaerolineales</taxon>
        <taxon>Anaerolineaceae</taxon>
        <taxon>Pelolinea</taxon>
    </lineage>
</organism>